<evidence type="ECO:0000313" key="2">
    <source>
        <dbReference type="Proteomes" id="UP001415857"/>
    </source>
</evidence>
<dbReference type="Proteomes" id="UP001415857">
    <property type="component" value="Unassembled WGS sequence"/>
</dbReference>
<comment type="caution">
    <text evidence="1">The sequence shown here is derived from an EMBL/GenBank/DDBJ whole genome shotgun (WGS) entry which is preliminary data.</text>
</comment>
<protein>
    <submittedName>
        <fullName evidence="1">Uncharacterized protein</fullName>
    </submittedName>
</protein>
<sequence length="130" mass="14837">MGLQLEILEVSRCVYLERLHDVSNLGMLKEILLGDRSQLRLQALGVEILGETGDEPSLERLQIHWRWSFGHNSFSNMLPNVMVLVGVVDEMSQYQLSLTIERIKFVTTNKKVGSMTVLLHISLLCSKRQN</sequence>
<proteinExistence type="predicted"/>
<gene>
    <name evidence="1" type="ORF">L1049_013968</name>
</gene>
<keyword evidence="2" id="KW-1185">Reference proteome</keyword>
<evidence type="ECO:0000313" key="1">
    <source>
        <dbReference type="EMBL" id="KAK9280280.1"/>
    </source>
</evidence>
<dbReference type="AlphaFoldDB" id="A0AAP0RQ64"/>
<accession>A0AAP0RQ64</accession>
<reference evidence="1 2" key="1">
    <citation type="journal article" date="2024" name="Plant J.">
        <title>Genome sequences and population genomics reveal climatic adaptation and genomic divergence between two closely related sweetgum species.</title>
        <authorList>
            <person name="Xu W.Q."/>
            <person name="Ren C.Q."/>
            <person name="Zhang X.Y."/>
            <person name="Comes H.P."/>
            <person name="Liu X.H."/>
            <person name="Li Y.G."/>
            <person name="Kettle C.J."/>
            <person name="Jalonen R."/>
            <person name="Gaisberger H."/>
            <person name="Ma Y.Z."/>
            <person name="Qiu Y.X."/>
        </authorList>
    </citation>
    <scope>NUCLEOTIDE SEQUENCE [LARGE SCALE GENOMIC DNA]</scope>
    <source>
        <strain evidence="1">Hangzhou</strain>
    </source>
</reference>
<dbReference type="EMBL" id="JBBPBK010000008">
    <property type="protein sequence ID" value="KAK9280280.1"/>
    <property type="molecule type" value="Genomic_DNA"/>
</dbReference>
<name>A0AAP0RQ64_LIQFO</name>
<organism evidence="1 2">
    <name type="scientific">Liquidambar formosana</name>
    <name type="common">Formosan gum</name>
    <dbReference type="NCBI Taxonomy" id="63359"/>
    <lineage>
        <taxon>Eukaryota</taxon>
        <taxon>Viridiplantae</taxon>
        <taxon>Streptophyta</taxon>
        <taxon>Embryophyta</taxon>
        <taxon>Tracheophyta</taxon>
        <taxon>Spermatophyta</taxon>
        <taxon>Magnoliopsida</taxon>
        <taxon>eudicotyledons</taxon>
        <taxon>Gunneridae</taxon>
        <taxon>Pentapetalae</taxon>
        <taxon>Saxifragales</taxon>
        <taxon>Altingiaceae</taxon>
        <taxon>Liquidambar</taxon>
    </lineage>
</organism>